<reference evidence="2" key="1">
    <citation type="journal article" date="2023" name="Mol. Phylogenet. Evol.">
        <title>Genome-scale phylogeny and comparative genomics of the fungal order Sordariales.</title>
        <authorList>
            <person name="Hensen N."/>
            <person name="Bonometti L."/>
            <person name="Westerberg I."/>
            <person name="Brannstrom I.O."/>
            <person name="Guillou S."/>
            <person name="Cros-Aarteil S."/>
            <person name="Calhoun S."/>
            <person name="Haridas S."/>
            <person name="Kuo A."/>
            <person name="Mondo S."/>
            <person name="Pangilinan J."/>
            <person name="Riley R."/>
            <person name="LaButti K."/>
            <person name="Andreopoulos B."/>
            <person name="Lipzen A."/>
            <person name="Chen C."/>
            <person name="Yan M."/>
            <person name="Daum C."/>
            <person name="Ng V."/>
            <person name="Clum A."/>
            <person name="Steindorff A."/>
            <person name="Ohm R.A."/>
            <person name="Martin F."/>
            <person name="Silar P."/>
            <person name="Natvig D.O."/>
            <person name="Lalanne C."/>
            <person name="Gautier V."/>
            <person name="Ament-Velasquez S.L."/>
            <person name="Kruys A."/>
            <person name="Hutchinson M.I."/>
            <person name="Powell A.J."/>
            <person name="Barry K."/>
            <person name="Miller A.N."/>
            <person name="Grigoriev I.V."/>
            <person name="Debuchy R."/>
            <person name="Gladieux P."/>
            <person name="Hiltunen Thoren M."/>
            <person name="Johannesson H."/>
        </authorList>
    </citation>
    <scope>NUCLEOTIDE SEQUENCE [LARGE SCALE GENOMIC DNA]</scope>
    <source>
        <strain evidence="2">CBS 340.73</strain>
    </source>
</reference>
<sequence length="84" mass="8943">MVALPALPCLDSLTLSLLLTGLSGCCIYNTLSLTALPLPGADMVNLPVGVLRHTDTAAAAARPLAFVRLLDFFRARWNRPYGSS</sequence>
<accession>A0AAN6S4Q0</accession>
<keyword evidence="2" id="KW-1185">Reference proteome</keyword>
<dbReference type="EMBL" id="MU853796">
    <property type="protein sequence ID" value="KAK3940429.1"/>
    <property type="molecule type" value="Genomic_DNA"/>
</dbReference>
<organism evidence="1 2">
    <name type="scientific">Diplogelasinospora grovesii</name>
    <dbReference type="NCBI Taxonomy" id="303347"/>
    <lineage>
        <taxon>Eukaryota</taxon>
        <taxon>Fungi</taxon>
        <taxon>Dikarya</taxon>
        <taxon>Ascomycota</taxon>
        <taxon>Pezizomycotina</taxon>
        <taxon>Sordariomycetes</taxon>
        <taxon>Sordariomycetidae</taxon>
        <taxon>Sordariales</taxon>
        <taxon>Diplogelasinosporaceae</taxon>
        <taxon>Diplogelasinospora</taxon>
    </lineage>
</organism>
<evidence type="ECO:0000313" key="2">
    <source>
        <dbReference type="Proteomes" id="UP001303473"/>
    </source>
</evidence>
<comment type="caution">
    <text evidence="1">The sequence shown here is derived from an EMBL/GenBank/DDBJ whole genome shotgun (WGS) entry which is preliminary data.</text>
</comment>
<protein>
    <submittedName>
        <fullName evidence="1">Uncharacterized protein</fullName>
    </submittedName>
</protein>
<dbReference type="AlphaFoldDB" id="A0AAN6S4Q0"/>
<evidence type="ECO:0000313" key="1">
    <source>
        <dbReference type="EMBL" id="KAK3940429.1"/>
    </source>
</evidence>
<dbReference type="Proteomes" id="UP001303473">
    <property type="component" value="Unassembled WGS sequence"/>
</dbReference>
<name>A0AAN6S4Q0_9PEZI</name>
<proteinExistence type="predicted"/>
<gene>
    <name evidence="1" type="ORF">QBC46DRAFT_385369</name>
</gene>